<evidence type="ECO:0000256" key="1">
    <source>
        <dbReference type="ARBA" id="ARBA00022729"/>
    </source>
</evidence>
<gene>
    <name evidence="2" type="ORF">SMAC_04165</name>
</gene>
<dbReference type="AlphaFoldDB" id="F7VZI8"/>
<keyword evidence="1" id="KW-0732">Signal</keyword>
<accession>F7VZI8</accession>
<dbReference type="GeneID" id="10804120"/>
<dbReference type="eggNOG" id="ENOG502SI2G">
    <property type="taxonomic scope" value="Eukaryota"/>
</dbReference>
<comment type="caution">
    <text evidence="2">The sequence shown here is derived from an EMBL/GenBank/DDBJ whole genome shotgun (WGS) entry which is preliminary data.</text>
</comment>
<protein>
    <submittedName>
        <fullName evidence="2">WGS project CABT00000000 data, contig 2.15</fullName>
    </submittedName>
</protein>
<dbReference type="HOGENOM" id="CLU_027551_1_1_1"/>
<proteinExistence type="predicted"/>
<dbReference type="InParanoid" id="F7VZI8"/>
<reference evidence="2 3" key="1">
    <citation type="journal article" date="2010" name="PLoS Genet.">
        <title>De novo assembly of a 40 Mb eukaryotic genome from short sequence reads: Sordaria macrospora, a model organism for fungal morphogenesis.</title>
        <authorList>
            <person name="Nowrousian M."/>
            <person name="Stajich J."/>
            <person name="Chu M."/>
            <person name="Engh I."/>
            <person name="Espagne E."/>
            <person name="Halliday K."/>
            <person name="Kamerewerd J."/>
            <person name="Kempken F."/>
            <person name="Knab B."/>
            <person name="Kuo H.C."/>
            <person name="Osiewacz H.D."/>
            <person name="Poeggeler S."/>
            <person name="Read N."/>
            <person name="Seiler S."/>
            <person name="Smith K."/>
            <person name="Zickler D."/>
            <person name="Kueck U."/>
            <person name="Freitag M."/>
        </authorList>
    </citation>
    <scope>NUCLEOTIDE SEQUENCE [LARGE SCALE GENOMIC DNA]</scope>
    <source>
        <strain evidence="3">ATCC MYA-333 / DSM 997 / K(L3346) / K-hell</strain>
        <tissue evidence="2">Mycelium</tissue>
    </source>
</reference>
<keyword evidence="3" id="KW-1185">Reference proteome</keyword>
<evidence type="ECO:0000313" key="2">
    <source>
        <dbReference type="EMBL" id="CCC10936.1"/>
    </source>
</evidence>
<dbReference type="InterPro" id="IPR050955">
    <property type="entry name" value="Plant_Biomass_Hydrol_Est"/>
</dbReference>
<dbReference type="PANTHER" id="PTHR43037">
    <property type="entry name" value="UNNAMED PRODUCT-RELATED"/>
    <property type="match status" value="1"/>
</dbReference>
<dbReference type="Proteomes" id="UP000001881">
    <property type="component" value="Unassembled WGS sequence"/>
</dbReference>
<sequence length="210" mass="22876">MANVLAATYPQLISAVSVYSGVPAGCFMSSSGGVANWNNSCSGGNSRATAQRWGDVTREMFPEYDYQDDEEGKRRPRPRMQIWHGSSDGTVSPNNYGEQVKQWTNVLGVPGVEGGGMVNGAPKGNVERKDYPAKGYTASEYTDKEGVVWVEGIWAQGVGHSVPANLSASEAWAEEMMAEEMMAEEMMAEEMMAEEMMAEEMMAEEMNGGR</sequence>
<dbReference type="Gene3D" id="3.40.50.1820">
    <property type="entry name" value="alpha/beta hydrolase"/>
    <property type="match status" value="1"/>
</dbReference>
<dbReference type="VEuPathDB" id="FungiDB:SMAC_04165"/>
<dbReference type="EMBL" id="CABT02000015">
    <property type="protein sequence ID" value="CCC10936.1"/>
    <property type="molecule type" value="Genomic_DNA"/>
</dbReference>
<name>F7VZI8_SORMK</name>
<evidence type="ECO:0000313" key="3">
    <source>
        <dbReference type="Proteomes" id="UP000001881"/>
    </source>
</evidence>
<organism evidence="2 3">
    <name type="scientific">Sordaria macrospora (strain ATCC MYA-333 / DSM 997 / K(L3346) / K-hell)</name>
    <dbReference type="NCBI Taxonomy" id="771870"/>
    <lineage>
        <taxon>Eukaryota</taxon>
        <taxon>Fungi</taxon>
        <taxon>Dikarya</taxon>
        <taxon>Ascomycota</taxon>
        <taxon>Pezizomycotina</taxon>
        <taxon>Sordariomycetes</taxon>
        <taxon>Sordariomycetidae</taxon>
        <taxon>Sordariales</taxon>
        <taxon>Sordariaceae</taxon>
        <taxon>Sordaria</taxon>
    </lineage>
</organism>
<dbReference type="InterPro" id="IPR029058">
    <property type="entry name" value="AB_hydrolase_fold"/>
</dbReference>
<dbReference type="OrthoDB" id="2425929at2759"/>
<dbReference type="SUPFAM" id="SSF53474">
    <property type="entry name" value="alpha/beta-Hydrolases"/>
    <property type="match status" value="1"/>
</dbReference>
<dbReference type="PANTHER" id="PTHR43037:SF3">
    <property type="entry name" value="FERULOYL ESTERASE B"/>
    <property type="match status" value="1"/>
</dbReference>
<dbReference type="OMA" id="WNPECAS"/>
<dbReference type="KEGG" id="smp:10804120"/>